<feature type="region of interest" description="Disordered" evidence="1">
    <location>
        <begin position="1"/>
        <end position="33"/>
    </location>
</feature>
<reference evidence="2" key="1">
    <citation type="submission" date="2023-08" db="EMBL/GenBank/DDBJ databases">
        <authorList>
            <person name="Alioto T."/>
            <person name="Alioto T."/>
            <person name="Gomez Garrido J."/>
        </authorList>
    </citation>
    <scope>NUCLEOTIDE SEQUENCE</scope>
</reference>
<dbReference type="EMBL" id="OY660871">
    <property type="protein sequence ID" value="CAJ1062002.1"/>
    <property type="molecule type" value="Genomic_DNA"/>
</dbReference>
<sequence length="140" mass="16458">MLKLRTIQTTDRTHGAANGCGRLTPFPPRTKPPRPVWTLVDTWSPNVAGHATDGSLIRHCDSHFFPIQPRLQPLDKPTQLLTHRRPRREHRDREKRIEQEDRIERDEERCYKAEGDHILNPRKEDTTTQGRSHRVTRSKF</sequence>
<feature type="compositionally biased region" description="Basic residues" evidence="1">
    <location>
        <begin position="131"/>
        <end position="140"/>
    </location>
</feature>
<feature type="compositionally biased region" description="Basic and acidic residues" evidence="1">
    <location>
        <begin position="89"/>
        <end position="126"/>
    </location>
</feature>
<proteinExistence type="predicted"/>
<gene>
    <name evidence="2" type="ORF">XNOV1_A025590</name>
</gene>
<feature type="region of interest" description="Disordered" evidence="1">
    <location>
        <begin position="68"/>
        <end position="140"/>
    </location>
</feature>
<dbReference type="AlphaFoldDB" id="A0AAV1FKL3"/>
<evidence type="ECO:0000256" key="1">
    <source>
        <dbReference type="SAM" id="MobiDB-lite"/>
    </source>
</evidence>
<keyword evidence="3" id="KW-1185">Reference proteome</keyword>
<dbReference type="Proteomes" id="UP001178508">
    <property type="component" value="Chromosome 8"/>
</dbReference>
<protein>
    <submittedName>
        <fullName evidence="2">Uncharacterized protein</fullName>
    </submittedName>
</protein>
<feature type="compositionally biased region" description="Polar residues" evidence="1">
    <location>
        <begin position="1"/>
        <end position="10"/>
    </location>
</feature>
<organism evidence="2 3">
    <name type="scientific">Xyrichtys novacula</name>
    <name type="common">Pearly razorfish</name>
    <name type="synonym">Hemipteronotus novacula</name>
    <dbReference type="NCBI Taxonomy" id="13765"/>
    <lineage>
        <taxon>Eukaryota</taxon>
        <taxon>Metazoa</taxon>
        <taxon>Chordata</taxon>
        <taxon>Craniata</taxon>
        <taxon>Vertebrata</taxon>
        <taxon>Euteleostomi</taxon>
        <taxon>Actinopterygii</taxon>
        <taxon>Neopterygii</taxon>
        <taxon>Teleostei</taxon>
        <taxon>Neoteleostei</taxon>
        <taxon>Acanthomorphata</taxon>
        <taxon>Eupercaria</taxon>
        <taxon>Labriformes</taxon>
        <taxon>Labridae</taxon>
        <taxon>Xyrichtys</taxon>
    </lineage>
</organism>
<evidence type="ECO:0000313" key="2">
    <source>
        <dbReference type="EMBL" id="CAJ1062002.1"/>
    </source>
</evidence>
<accession>A0AAV1FKL3</accession>
<evidence type="ECO:0000313" key="3">
    <source>
        <dbReference type="Proteomes" id="UP001178508"/>
    </source>
</evidence>
<name>A0AAV1FKL3_XYRNO</name>